<evidence type="ECO:0000313" key="2">
    <source>
        <dbReference type="EMBL" id="CAP54710.1"/>
    </source>
</evidence>
<reference evidence="2 3" key="1">
    <citation type="journal article" date="2009" name="BMC Genomics">
        <title>Complete genome sequence of the sugarcane nitrogen-fixing endophyte Gluconacetobacter diazotrophicus Pal5.</title>
        <authorList>
            <person name="Bertalan M."/>
            <person name="Albano R."/>
            <person name="Padua V."/>
            <person name="Rouws L."/>
            <person name="Rojas C."/>
            <person name="Hemerly A."/>
            <person name="Teixeira K."/>
            <person name="Schwab S."/>
            <person name="Araujo J."/>
            <person name="Oliveira A."/>
            <person name="Franca L."/>
            <person name="Magalhaes V."/>
            <person name="Alqueres S."/>
            <person name="Cardoso A."/>
            <person name="Almeida W."/>
            <person name="Loureiro M.M."/>
            <person name="Nogueira E."/>
            <person name="Cidade D."/>
            <person name="Oliveira D."/>
            <person name="Simao T."/>
            <person name="Macedo J."/>
            <person name="Valadao A."/>
            <person name="Dreschsel M."/>
            <person name="Freitas F."/>
            <person name="Vidal M."/>
            <person name="Guedes H."/>
            <person name="Rodrigues E."/>
            <person name="Meneses C."/>
            <person name="Brioso P."/>
            <person name="Pozzer L."/>
            <person name="Figueiredo D."/>
            <person name="Montano H."/>
            <person name="Junior J."/>
            <person name="Filho G."/>
            <person name="Flores V."/>
            <person name="Ferreira B."/>
            <person name="Branco A."/>
            <person name="Gonzalez P."/>
            <person name="Guillobel H."/>
            <person name="Lemos M."/>
            <person name="Seibel L."/>
            <person name="Macedo J."/>
            <person name="Alves-Ferreira M."/>
            <person name="Sachetto-Martins G."/>
            <person name="Coelho A."/>
            <person name="Santos E."/>
            <person name="Amaral G."/>
            <person name="Neves A."/>
            <person name="Pacheco A.B."/>
            <person name="Carvalho D."/>
            <person name="Lery L."/>
            <person name="Bisch P."/>
            <person name="Rossle S.C."/>
            <person name="Urmenyi T."/>
            <person name="Kruger W.V."/>
            <person name="Martins O."/>
            <person name="Baldani J.I."/>
            <person name="Ferreira P.C."/>
        </authorList>
    </citation>
    <scope>NUCLEOTIDE SEQUENCE [LARGE SCALE GENOMIC DNA]</scope>
    <source>
        <strain evidence="3">ATCC 49037 / DSM 5601 / CCUG 37298 / CIP 103539 / LMG 7603 / PAl5</strain>
    </source>
</reference>
<gene>
    <name evidence="2" type="ordered locus">GDI0767</name>
</gene>
<protein>
    <submittedName>
        <fullName evidence="2">Uncharacterized protein</fullName>
    </submittedName>
</protein>
<evidence type="ECO:0000313" key="3">
    <source>
        <dbReference type="Proteomes" id="UP000001176"/>
    </source>
</evidence>
<dbReference type="EMBL" id="AM889285">
    <property type="protein sequence ID" value="CAP54710.1"/>
    <property type="molecule type" value="Genomic_DNA"/>
</dbReference>
<dbReference type="Proteomes" id="UP000001176">
    <property type="component" value="Chromosome"/>
</dbReference>
<feature type="compositionally biased region" description="Gly residues" evidence="1">
    <location>
        <begin position="34"/>
        <end position="45"/>
    </location>
</feature>
<dbReference type="AlphaFoldDB" id="A9HAL6"/>
<accession>A9HAL6</accession>
<dbReference type="KEGG" id="gdi:GDI0767"/>
<feature type="region of interest" description="Disordered" evidence="1">
    <location>
        <begin position="120"/>
        <end position="140"/>
    </location>
</feature>
<evidence type="ECO:0000256" key="1">
    <source>
        <dbReference type="SAM" id="MobiDB-lite"/>
    </source>
</evidence>
<feature type="region of interest" description="Disordered" evidence="1">
    <location>
        <begin position="27"/>
        <end position="66"/>
    </location>
</feature>
<sequence>MSGNPSPAIPVRWLKCAMVMAAPRFSGGRARRPSGGGSADAGGAGYEWPARPRTWPDAGGCDGQGGWGWTSSQGAGWCGRNCEPEPSSECLEPCLRRAAGLPGWPYAVLPGLMSEIRQGKGRPAVPLAPGAGSGDKTPCA</sequence>
<name>A9HAL6_GLUDA</name>
<keyword evidence="3" id="KW-1185">Reference proteome</keyword>
<proteinExistence type="predicted"/>
<organism evidence="2 3">
    <name type="scientific">Gluconacetobacter diazotrophicus (strain ATCC 49037 / DSM 5601 / CCUG 37298 / CIP 103539 / LMG 7603 / PAl5)</name>
    <dbReference type="NCBI Taxonomy" id="272568"/>
    <lineage>
        <taxon>Bacteria</taxon>
        <taxon>Pseudomonadati</taxon>
        <taxon>Pseudomonadota</taxon>
        <taxon>Alphaproteobacteria</taxon>
        <taxon>Acetobacterales</taxon>
        <taxon>Acetobacteraceae</taxon>
        <taxon>Gluconacetobacter</taxon>
    </lineage>
</organism>